<dbReference type="EMBL" id="CP036433">
    <property type="protein sequence ID" value="QDU94796.1"/>
    <property type="molecule type" value="Genomic_DNA"/>
</dbReference>
<keyword evidence="1" id="KW-1133">Transmembrane helix</keyword>
<evidence type="ECO:0000256" key="1">
    <source>
        <dbReference type="SAM" id="Phobius"/>
    </source>
</evidence>
<evidence type="ECO:0000313" key="2">
    <source>
        <dbReference type="EMBL" id="QDU94796.1"/>
    </source>
</evidence>
<organism evidence="2 3">
    <name type="scientific">Lignipirellula cremea</name>
    <dbReference type="NCBI Taxonomy" id="2528010"/>
    <lineage>
        <taxon>Bacteria</taxon>
        <taxon>Pseudomonadati</taxon>
        <taxon>Planctomycetota</taxon>
        <taxon>Planctomycetia</taxon>
        <taxon>Pirellulales</taxon>
        <taxon>Pirellulaceae</taxon>
        <taxon>Lignipirellula</taxon>
    </lineage>
</organism>
<gene>
    <name evidence="2" type="ORF">Pla8534_26030</name>
</gene>
<dbReference type="KEGG" id="lcre:Pla8534_26030"/>
<name>A0A518DSH3_9BACT</name>
<keyword evidence="1" id="KW-0472">Membrane</keyword>
<sequence length="135" mass="15701">MEKPLHRCLTKAVIADGDQVRVGPKWITARRGRLKLYSDRLECGDWRIAYEDIREAVLSSFRSPLLRIPGYVLMVRTDHLTFHFGLNGWRYWKGELPFPVTRQDAKLKFSPISLLARAGLLGYAIYLVWNWIAAR</sequence>
<accession>A0A518DSH3</accession>
<dbReference type="Proteomes" id="UP000317648">
    <property type="component" value="Chromosome"/>
</dbReference>
<keyword evidence="3" id="KW-1185">Reference proteome</keyword>
<reference evidence="2 3" key="1">
    <citation type="submission" date="2019-02" db="EMBL/GenBank/DDBJ databases">
        <title>Deep-cultivation of Planctomycetes and their phenomic and genomic characterization uncovers novel biology.</title>
        <authorList>
            <person name="Wiegand S."/>
            <person name="Jogler M."/>
            <person name="Boedeker C."/>
            <person name="Pinto D."/>
            <person name="Vollmers J."/>
            <person name="Rivas-Marin E."/>
            <person name="Kohn T."/>
            <person name="Peeters S.H."/>
            <person name="Heuer A."/>
            <person name="Rast P."/>
            <person name="Oberbeckmann S."/>
            <person name="Bunk B."/>
            <person name="Jeske O."/>
            <person name="Meyerdierks A."/>
            <person name="Storesund J.E."/>
            <person name="Kallscheuer N."/>
            <person name="Luecker S."/>
            <person name="Lage O.M."/>
            <person name="Pohl T."/>
            <person name="Merkel B.J."/>
            <person name="Hornburger P."/>
            <person name="Mueller R.-W."/>
            <person name="Bruemmer F."/>
            <person name="Labrenz M."/>
            <person name="Spormann A.M."/>
            <person name="Op den Camp H."/>
            <person name="Overmann J."/>
            <person name="Amann R."/>
            <person name="Jetten M.S.M."/>
            <person name="Mascher T."/>
            <person name="Medema M.H."/>
            <person name="Devos D.P."/>
            <person name="Kaster A.-K."/>
            <person name="Ovreas L."/>
            <person name="Rohde M."/>
            <person name="Galperin M.Y."/>
            <person name="Jogler C."/>
        </authorList>
    </citation>
    <scope>NUCLEOTIDE SEQUENCE [LARGE SCALE GENOMIC DNA]</scope>
    <source>
        <strain evidence="2 3">Pla85_3_4</strain>
    </source>
</reference>
<evidence type="ECO:0000313" key="3">
    <source>
        <dbReference type="Proteomes" id="UP000317648"/>
    </source>
</evidence>
<feature type="transmembrane region" description="Helical" evidence="1">
    <location>
        <begin position="114"/>
        <end position="132"/>
    </location>
</feature>
<keyword evidence="1" id="KW-0812">Transmembrane</keyword>
<proteinExistence type="predicted"/>
<dbReference type="AlphaFoldDB" id="A0A518DSH3"/>
<protein>
    <submittedName>
        <fullName evidence="2">Uncharacterized protein</fullName>
    </submittedName>
</protein>